<sequence>MKLKDLVAGLCHCEKSTPVCPANDLDSGVPHVNRRTSLKFDCIAGRAERAGIRARETRNRAPFSIIGKQFRASRLPPELPSNLIELTSLWAQIQTVISSKVSGGSIKQLRISASSENDPSVGEFRIFPDHPRAGFHWAVNVETLNVERER</sequence>
<dbReference type="Proteomes" id="UP000284706">
    <property type="component" value="Unassembled WGS sequence"/>
</dbReference>
<evidence type="ECO:0000313" key="2">
    <source>
        <dbReference type="Proteomes" id="UP000284706"/>
    </source>
</evidence>
<gene>
    <name evidence="1" type="ORF">CVT26_007021</name>
</gene>
<name>A0A409W023_9AGAR</name>
<proteinExistence type="predicted"/>
<protein>
    <submittedName>
        <fullName evidence="1">Uncharacterized protein</fullName>
    </submittedName>
</protein>
<dbReference type="EMBL" id="NHYE01005484">
    <property type="protein sequence ID" value="PPQ71862.1"/>
    <property type="molecule type" value="Genomic_DNA"/>
</dbReference>
<comment type="caution">
    <text evidence="1">The sequence shown here is derived from an EMBL/GenBank/DDBJ whole genome shotgun (WGS) entry which is preliminary data.</text>
</comment>
<reference evidence="1 2" key="1">
    <citation type="journal article" date="2018" name="Evol. Lett.">
        <title>Horizontal gene cluster transfer increased hallucinogenic mushroom diversity.</title>
        <authorList>
            <person name="Reynolds H.T."/>
            <person name="Vijayakumar V."/>
            <person name="Gluck-Thaler E."/>
            <person name="Korotkin H.B."/>
            <person name="Matheny P.B."/>
            <person name="Slot J.C."/>
        </authorList>
    </citation>
    <scope>NUCLEOTIDE SEQUENCE [LARGE SCALE GENOMIC DNA]</scope>
    <source>
        <strain evidence="1 2">SRW20</strain>
    </source>
</reference>
<organism evidence="1 2">
    <name type="scientific">Gymnopilus dilepis</name>
    <dbReference type="NCBI Taxonomy" id="231916"/>
    <lineage>
        <taxon>Eukaryota</taxon>
        <taxon>Fungi</taxon>
        <taxon>Dikarya</taxon>
        <taxon>Basidiomycota</taxon>
        <taxon>Agaricomycotina</taxon>
        <taxon>Agaricomycetes</taxon>
        <taxon>Agaricomycetidae</taxon>
        <taxon>Agaricales</taxon>
        <taxon>Agaricineae</taxon>
        <taxon>Hymenogastraceae</taxon>
        <taxon>Gymnopilus</taxon>
    </lineage>
</organism>
<evidence type="ECO:0000313" key="1">
    <source>
        <dbReference type="EMBL" id="PPQ71862.1"/>
    </source>
</evidence>
<accession>A0A409W023</accession>
<keyword evidence="2" id="KW-1185">Reference proteome</keyword>
<dbReference type="AlphaFoldDB" id="A0A409W023"/>
<dbReference type="InParanoid" id="A0A409W023"/>